<evidence type="ECO:0000256" key="2">
    <source>
        <dbReference type="ARBA" id="ARBA00004434"/>
    </source>
</evidence>
<dbReference type="AlphaFoldDB" id="A0A3L8DR79"/>
<comment type="subunit">
    <text evidence="4">Complex I is composed of 45 different subunits.</text>
</comment>
<keyword evidence="12 17" id="KW-1133">Transmembrane helix</keyword>
<keyword evidence="8 17" id="KW-0812">Transmembrane</keyword>
<dbReference type="Pfam" id="PF09781">
    <property type="entry name" value="NDUF_B5"/>
    <property type="match status" value="1"/>
</dbReference>
<dbReference type="PANTHER" id="PTHR13178">
    <property type="entry name" value="NADH-UBIQUINONE OXIDOREDUCTASE SGDH SUBUNIT"/>
    <property type="match status" value="1"/>
</dbReference>
<sequence length="169" mass="20753">MIPTSCPVVFLEQVRCMSEERTMVIQPSRFQWHILKNWLHFYFMLGAIPIGLIITYVNVFIGPATLEEIPEGYIPKEWEYHQHPIKRFFQRYIFPSPQQEYEKYLHHMYTEYQLMKVRKLEKQVEQAMAANKDYRSSNYFREIYGSKYLYQYRDLNTLRPYELKRENQD</sequence>
<comment type="caution">
    <text evidence="18">The sequence shown here is derived from an EMBL/GenBank/DDBJ whole genome shotgun (WGS) entry which is preliminary data.</text>
</comment>
<evidence type="ECO:0000256" key="11">
    <source>
        <dbReference type="ARBA" id="ARBA00022982"/>
    </source>
</evidence>
<comment type="subcellular location">
    <subcellularLocation>
        <location evidence="2">Mitochondrion inner membrane</location>
        <topology evidence="2">Single-pass membrane protein</topology>
    </subcellularLocation>
</comment>
<dbReference type="PANTHER" id="PTHR13178:SF0">
    <property type="entry name" value="NADH DEHYDROGENASE [UBIQUINONE] 1 BETA SUBCOMPLEX SUBUNIT 5, MITOCHONDRIAL"/>
    <property type="match status" value="1"/>
</dbReference>
<dbReference type="GO" id="GO:0005743">
    <property type="term" value="C:mitochondrial inner membrane"/>
    <property type="evidence" value="ECO:0007669"/>
    <property type="project" value="UniProtKB-SubCell"/>
</dbReference>
<reference evidence="18" key="1">
    <citation type="journal article" date="2018" name="Genome Res.">
        <title>The genomic architecture and molecular evolution of ant odorant receptors.</title>
        <authorList>
            <person name="McKenzie S.K."/>
            <person name="Kronauer D.J.C."/>
        </authorList>
    </citation>
    <scope>NUCLEOTIDE SEQUENCE [LARGE SCALE GENOMIC DNA]</scope>
    <source>
        <strain evidence="18">Clonal line C1</strain>
    </source>
</reference>
<evidence type="ECO:0000256" key="16">
    <source>
        <dbReference type="ARBA" id="ARBA00032550"/>
    </source>
</evidence>
<keyword evidence="14 17" id="KW-0472">Membrane</keyword>
<accession>A0A3L8DR79</accession>
<evidence type="ECO:0000313" key="18">
    <source>
        <dbReference type="EMBL" id="RLU22920.1"/>
    </source>
</evidence>
<evidence type="ECO:0000256" key="5">
    <source>
        <dbReference type="ARBA" id="ARBA00015175"/>
    </source>
</evidence>
<evidence type="ECO:0000256" key="14">
    <source>
        <dbReference type="ARBA" id="ARBA00023136"/>
    </source>
</evidence>
<keyword evidence="10" id="KW-0809">Transit peptide</keyword>
<dbReference type="InterPro" id="IPR019173">
    <property type="entry name" value="NADH_UbQ_OxRdtase_B5_su"/>
</dbReference>
<evidence type="ECO:0000256" key="7">
    <source>
        <dbReference type="ARBA" id="ARBA00022660"/>
    </source>
</evidence>
<evidence type="ECO:0000256" key="8">
    <source>
        <dbReference type="ARBA" id="ARBA00022692"/>
    </source>
</evidence>
<evidence type="ECO:0000256" key="12">
    <source>
        <dbReference type="ARBA" id="ARBA00022989"/>
    </source>
</evidence>
<proteinExistence type="inferred from homology"/>
<evidence type="ECO:0000256" key="15">
    <source>
        <dbReference type="ARBA" id="ARBA00032395"/>
    </source>
</evidence>
<keyword evidence="7" id="KW-0679">Respiratory chain</keyword>
<evidence type="ECO:0000256" key="9">
    <source>
        <dbReference type="ARBA" id="ARBA00022792"/>
    </source>
</evidence>
<reference evidence="18" key="2">
    <citation type="submission" date="2018-07" db="EMBL/GenBank/DDBJ databases">
        <authorList>
            <person name="Mckenzie S.K."/>
            <person name="Kronauer D.J.C."/>
        </authorList>
    </citation>
    <scope>NUCLEOTIDE SEQUENCE</scope>
    <source>
        <strain evidence="18">Clonal line C1</strain>
    </source>
</reference>
<evidence type="ECO:0000256" key="10">
    <source>
        <dbReference type="ARBA" id="ARBA00022946"/>
    </source>
</evidence>
<protein>
    <recommendedName>
        <fullName evidence="5">NADH dehydrogenase [ubiquinone] 1 beta subcomplex subunit 5, mitochondrial</fullName>
    </recommendedName>
    <alternativeName>
        <fullName evidence="16">Complex I-SGDH</fullName>
    </alternativeName>
    <alternativeName>
        <fullName evidence="15">NADH-ubiquinone oxidoreductase SGDH subunit</fullName>
    </alternativeName>
</protein>
<keyword evidence="9" id="KW-0999">Mitochondrion inner membrane</keyword>
<feature type="transmembrane region" description="Helical" evidence="17">
    <location>
        <begin position="39"/>
        <end position="61"/>
    </location>
</feature>
<evidence type="ECO:0000256" key="6">
    <source>
        <dbReference type="ARBA" id="ARBA00022448"/>
    </source>
</evidence>
<comment type="similarity">
    <text evidence="3">Belongs to the complex I NDUFB5 subunit family.</text>
</comment>
<dbReference type="Proteomes" id="UP000279307">
    <property type="component" value="Chromosome 5"/>
</dbReference>
<evidence type="ECO:0000256" key="13">
    <source>
        <dbReference type="ARBA" id="ARBA00023128"/>
    </source>
</evidence>
<keyword evidence="11" id="KW-0249">Electron transport</keyword>
<dbReference type="OrthoDB" id="9995605at2759"/>
<dbReference type="EMBL" id="QOIP01000005">
    <property type="protein sequence ID" value="RLU22920.1"/>
    <property type="molecule type" value="Genomic_DNA"/>
</dbReference>
<name>A0A3L8DR79_OOCBI</name>
<evidence type="ECO:0000256" key="1">
    <source>
        <dbReference type="ARBA" id="ARBA00003195"/>
    </source>
</evidence>
<comment type="function">
    <text evidence="1">Accessory subunit of the mitochondrial membrane respiratory chain NADH dehydrogenase (Complex I), that is believed not to be involved in catalysis. Complex I functions in the transfer of electrons from NADH to the respiratory chain. The immediate electron acceptor for the enzyme is believed to be ubiquinone.</text>
</comment>
<keyword evidence="6" id="KW-0813">Transport</keyword>
<evidence type="ECO:0000256" key="4">
    <source>
        <dbReference type="ARBA" id="ARBA00011533"/>
    </source>
</evidence>
<evidence type="ECO:0000256" key="17">
    <source>
        <dbReference type="SAM" id="Phobius"/>
    </source>
</evidence>
<gene>
    <name evidence="18" type="ORF">DMN91_005198</name>
</gene>
<evidence type="ECO:0000256" key="3">
    <source>
        <dbReference type="ARBA" id="ARBA00007152"/>
    </source>
</evidence>
<organism evidence="18">
    <name type="scientific">Ooceraea biroi</name>
    <name type="common">Clonal raider ant</name>
    <name type="synonym">Cerapachys biroi</name>
    <dbReference type="NCBI Taxonomy" id="2015173"/>
    <lineage>
        <taxon>Eukaryota</taxon>
        <taxon>Metazoa</taxon>
        <taxon>Ecdysozoa</taxon>
        <taxon>Arthropoda</taxon>
        <taxon>Hexapoda</taxon>
        <taxon>Insecta</taxon>
        <taxon>Pterygota</taxon>
        <taxon>Neoptera</taxon>
        <taxon>Endopterygota</taxon>
        <taxon>Hymenoptera</taxon>
        <taxon>Apocrita</taxon>
        <taxon>Aculeata</taxon>
        <taxon>Formicoidea</taxon>
        <taxon>Formicidae</taxon>
        <taxon>Dorylinae</taxon>
        <taxon>Ooceraea</taxon>
    </lineage>
</organism>
<keyword evidence="13" id="KW-0496">Mitochondrion</keyword>